<evidence type="ECO:0000313" key="3">
    <source>
        <dbReference type="Proteomes" id="UP001595823"/>
    </source>
</evidence>
<protein>
    <recommendedName>
        <fullName evidence="4">Holliday junction resolvase</fullName>
    </recommendedName>
</protein>
<dbReference type="EMBL" id="JBHSDK010000002">
    <property type="protein sequence ID" value="MFC4334104.1"/>
    <property type="molecule type" value="Genomic_DNA"/>
</dbReference>
<dbReference type="Proteomes" id="UP001595823">
    <property type="component" value="Unassembled WGS sequence"/>
</dbReference>
<gene>
    <name evidence="2" type="ORF">ACFPET_02705</name>
</gene>
<dbReference type="RefSeq" id="WP_380617837.1">
    <property type="nucleotide sequence ID" value="NZ_JBHSDK010000002.1"/>
</dbReference>
<proteinExistence type="predicted"/>
<feature type="compositionally biased region" description="Acidic residues" evidence="1">
    <location>
        <begin position="139"/>
        <end position="149"/>
    </location>
</feature>
<evidence type="ECO:0000313" key="2">
    <source>
        <dbReference type="EMBL" id="MFC4334104.1"/>
    </source>
</evidence>
<accession>A0ABV8TTL9</accession>
<feature type="region of interest" description="Disordered" evidence="1">
    <location>
        <begin position="130"/>
        <end position="149"/>
    </location>
</feature>
<evidence type="ECO:0000256" key="1">
    <source>
        <dbReference type="SAM" id="MobiDB-lite"/>
    </source>
</evidence>
<keyword evidence="3" id="KW-1185">Reference proteome</keyword>
<name>A0ABV8TTL9_9ACTN</name>
<organism evidence="2 3">
    <name type="scientific">Salininema proteolyticum</name>
    <dbReference type="NCBI Taxonomy" id="1607685"/>
    <lineage>
        <taxon>Bacteria</taxon>
        <taxon>Bacillati</taxon>
        <taxon>Actinomycetota</taxon>
        <taxon>Actinomycetes</taxon>
        <taxon>Glycomycetales</taxon>
        <taxon>Glycomycetaceae</taxon>
        <taxon>Salininema</taxon>
    </lineage>
</organism>
<sequence>MSDQPLKLVKARNRRNRRAGADWQNKLLHELRAEGFDTERLALAGSEDEGDLIIRRPYGEWVVIEAKAGQMFPGDFVDQTMREKNNFARHRAIDPSVVSGVAIVKRRGRKWHQAYVLTTVEDYFGLQPRAGQAAADAREEPDEQDQAAA</sequence>
<evidence type="ECO:0008006" key="4">
    <source>
        <dbReference type="Google" id="ProtNLM"/>
    </source>
</evidence>
<comment type="caution">
    <text evidence="2">The sequence shown here is derived from an EMBL/GenBank/DDBJ whole genome shotgun (WGS) entry which is preliminary data.</text>
</comment>
<reference evidence="3" key="1">
    <citation type="journal article" date="2019" name="Int. J. Syst. Evol. Microbiol.">
        <title>The Global Catalogue of Microorganisms (GCM) 10K type strain sequencing project: providing services to taxonomists for standard genome sequencing and annotation.</title>
        <authorList>
            <consortium name="The Broad Institute Genomics Platform"/>
            <consortium name="The Broad Institute Genome Sequencing Center for Infectious Disease"/>
            <person name="Wu L."/>
            <person name="Ma J."/>
        </authorList>
    </citation>
    <scope>NUCLEOTIDE SEQUENCE [LARGE SCALE GENOMIC DNA]</scope>
    <source>
        <strain evidence="3">IBRC-M 10908</strain>
    </source>
</reference>